<gene>
    <name evidence="8" type="ORF">RIF29_36913</name>
</gene>
<evidence type="ECO:0000256" key="2">
    <source>
        <dbReference type="ARBA" id="ARBA00023015"/>
    </source>
</evidence>
<keyword evidence="4" id="KW-0539">Nucleus</keyword>
<proteinExistence type="predicted"/>
<dbReference type="EMBL" id="JAYWIO010000007">
    <property type="protein sequence ID" value="KAK7252741.1"/>
    <property type="molecule type" value="Genomic_DNA"/>
</dbReference>
<evidence type="ECO:0000256" key="5">
    <source>
        <dbReference type="SAM" id="Coils"/>
    </source>
</evidence>
<keyword evidence="5" id="KW-0175">Coiled coil</keyword>
<evidence type="ECO:0000259" key="7">
    <source>
        <dbReference type="PROSITE" id="PS50888"/>
    </source>
</evidence>
<dbReference type="PANTHER" id="PTHR45959">
    <property type="entry name" value="BHLH TRANSCRIPTION FACTOR"/>
    <property type="match status" value="1"/>
</dbReference>
<keyword evidence="2" id="KW-0805">Transcription regulation</keyword>
<dbReference type="GO" id="GO:0080090">
    <property type="term" value="P:regulation of primary metabolic process"/>
    <property type="evidence" value="ECO:0007669"/>
    <property type="project" value="UniProtKB-ARBA"/>
</dbReference>
<dbReference type="InterPro" id="IPR054502">
    <property type="entry name" value="bHLH-TF_ACT-like_plant"/>
</dbReference>
<dbReference type="SUPFAM" id="SSF47459">
    <property type="entry name" value="HLH, helix-loop-helix DNA-binding domain"/>
    <property type="match status" value="1"/>
</dbReference>
<comment type="caution">
    <text evidence="8">The sequence shown here is derived from an EMBL/GenBank/DDBJ whole genome shotgun (WGS) entry which is preliminary data.</text>
</comment>
<feature type="region of interest" description="Disordered" evidence="6">
    <location>
        <begin position="59"/>
        <end position="78"/>
    </location>
</feature>
<sequence>MTSTEEESWTSWLCDLDAEDYNFINESILNVVEGSFPSHNNDVENSESHISYATFNTDNSSTMSNSSGDDNNNNNITSFERPTKVLKTSTTTTSNNTATSDIAGYLSQKDSSPSSYILSFDNNVNPEPIMILNTDPGKVVNNKPLKGSFGNYQLKEQTKRNVQEGKKSGIVNRSPHQAQDHIIAERMRRERISHQFIALSALIPGLKKMDKATVLGDAIKHVKRLQEQVKVLEEEAKKRRAESVVYVEKSSQVFPSEDVSDTSSNYGDCDTSKTSSRSLPEVEARVSQKNVLIRIHCENKKGVVVNILKEIEKLHLSVINSSALLFGTSVIDITVIAQMDDEFSLSLKELARNLRVGLSQLM</sequence>
<dbReference type="PROSITE" id="PS50888">
    <property type="entry name" value="BHLH"/>
    <property type="match status" value="1"/>
</dbReference>
<organism evidence="8 9">
    <name type="scientific">Crotalaria pallida</name>
    <name type="common">Smooth rattlebox</name>
    <name type="synonym">Crotalaria striata</name>
    <dbReference type="NCBI Taxonomy" id="3830"/>
    <lineage>
        <taxon>Eukaryota</taxon>
        <taxon>Viridiplantae</taxon>
        <taxon>Streptophyta</taxon>
        <taxon>Embryophyta</taxon>
        <taxon>Tracheophyta</taxon>
        <taxon>Spermatophyta</taxon>
        <taxon>Magnoliopsida</taxon>
        <taxon>eudicotyledons</taxon>
        <taxon>Gunneridae</taxon>
        <taxon>Pentapetalae</taxon>
        <taxon>rosids</taxon>
        <taxon>fabids</taxon>
        <taxon>Fabales</taxon>
        <taxon>Fabaceae</taxon>
        <taxon>Papilionoideae</taxon>
        <taxon>50 kb inversion clade</taxon>
        <taxon>genistoids sensu lato</taxon>
        <taxon>core genistoids</taxon>
        <taxon>Crotalarieae</taxon>
        <taxon>Crotalaria</taxon>
    </lineage>
</organism>
<keyword evidence="3" id="KW-0804">Transcription</keyword>
<evidence type="ECO:0000313" key="8">
    <source>
        <dbReference type="EMBL" id="KAK7252741.1"/>
    </source>
</evidence>
<dbReference type="GO" id="GO:0046983">
    <property type="term" value="F:protein dimerization activity"/>
    <property type="evidence" value="ECO:0007669"/>
    <property type="project" value="InterPro"/>
</dbReference>
<dbReference type="CDD" id="cd11452">
    <property type="entry name" value="bHLH_AtNAI1_like"/>
    <property type="match status" value="1"/>
</dbReference>
<evidence type="ECO:0000256" key="4">
    <source>
        <dbReference type="ARBA" id="ARBA00023242"/>
    </source>
</evidence>
<evidence type="ECO:0000256" key="1">
    <source>
        <dbReference type="ARBA" id="ARBA00004123"/>
    </source>
</evidence>
<dbReference type="Proteomes" id="UP001372338">
    <property type="component" value="Unassembled WGS sequence"/>
</dbReference>
<protein>
    <recommendedName>
        <fullName evidence="7">BHLH domain-containing protein</fullName>
    </recommendedName>
</protein>
<dbReference type="Pfam" id="PF00010">
    <property type="entry name" value="HLH"/>
    <property type="match status" value="1"/>
</dbReference>
<dbReference type="InterPro" id="IPR052610">
    <property type="entry name" value="bHLH_transcription_regulator"/>
</dbReference>
<evidence type="ECO:0000313" key="9">
    <source>
        <dbReference type="Proteomes" id="UP001372338"/>
    </source>
</evidence>
<feature type="domain" description="BHLH" evidence="7">
    <location>
        <begin position="176"/>
        <end position="225"/>
    </location>
</feature>
<dbReference type="AlphaFoldDB" id="A0AAN9HSJ2"/>
<dbReference type="SMART" id="SM00353">
    <property type="entry name" value="HLH"/>
    <property type="match status" value="1"/>
</dbReference>
<dbReference type="PANTHER" id="PTHR45959:SF64">
    <property type="entry name" value="BASIC HELIX LOOP HELIX (BHLH) DNA-BINDING FAMILY PROTEIN"/>
    <property type="match status" value="1"/>
</dbReference>
<reference evidence="8 9" key="1">
    <citation type="submission" date="2024-01" db="EMBL/GenBank/DDBJ databases">
        <title>The genomes of 5 underutilized Papilionoideae crops provide insights into root nodulation and disease resistanc.</title>
        <authorList>
            <person name="Yuan L."/>
        </authorList>
    </citation>
    <scope>NUCLEOTIDE SEQUENCE [LARGE SCALE GENOMIC DNA]</scope>
    <source>
        <strain evidence="8">ZHUSHIDOU_FW_LH</strain>
        <tissue evidence="8">Leaf</tissue>
    </source>
</reference>
<feature type="coiled-coil region" evidence="5">
    <location>
        <begin position="215"/>
        <end position="242"/>
    </location>
</feature>
<feature type="region of interest" description="Disordered" evidence="6">
    <location>
        <begin position="256"/>
        <end position="280"/>
    </location>
</feature>
<comment type="subcellular location">
    <subcellularLocation>
        <location evidence="1">Nucleus</location>
    </subcellularLocation>
</comment>
<evidence type="ECO:0000256" key="6">
    <source>
        <dbReference type="SAM" id="MobiDB-lite"/>
    </source>
</evidence>
<feature type="compositionally biased region" description="Polar residues" evidence="6">
    <location>
        <begin position="261"/>
        <end position="278"/>
    </location>
</feature>
<dbReference type="Gene3D" id="4.10.280.10">
    <property type="entry name" value="Helix-loop-helix DNA-binding domain"/>
    <property type="match status" value="1"/>
</dbReference>
<dbReference type="GO" id="GO:0005634">
    <property type="term" value="C:nucleus"/>
    <property type="evidence" value="ECO:0007669"/>
    <property type="project" value="UniProtKB-SubCell"/>
</dbReference>
<keyword evidence="9" id="KW-1185">Reference proteome</keyword>
<accession>A0AAN9HSJ2</accession>
<dbReference type="InterPro" id="IPR036638">
    <property type="entry name" value="HLH_DNA-bd_sf"/>
</dbReference>
<dbReference type="InterPro" id="IPR011598">
    <property type="entry name" value="bHLH_dom"/>
</dbReference>
<evidence type="ECO:0000256" key="3">
    <source>
        <dbReference type="ARBA" id="ARBA00023163"/>
    </source>
</evidence>
<dbReference type="Pfam" id="PF22754">
    <property type="entry name" value="bHLH-TF_ACT-like_plant"/>
    <property type="match status" value="1"/>
</dbReference>
<name>A0AAN9HSJ2_CROPI</name>